<dbReference type="Pfam" id="PF09838">
    <property type="entry name" value="DUF2065"/>
    <property type="match status" value="1"/>
</dbReference>
<evidence type="ECO:0000256" key="1">
    <source>
        <dbReference type="SAM" id="Phobius"/>
    </source>
</evidence>
<dbReference type="PANTHER" id="PTHR38602:SF1">
    <property type="entry name" value="INNER MEMBRANE PROTEIN"/>
    <property type="match status" value="1"/>
</dbReference>
<name>A0A351R9P1_9PROT</name>
<keyword evidence="1" id="KW-0812">Transmembrane</keyword>
<protein>
    <submittedName>
        <fullName evidence="2">DUF2065 domain-containing protein</fullName>
    </submittedName>
</protein>
<sequence>MGDYLLAALGLMLVLEGLLPMLMPQVWRETFIKMVTLKDGQLRFVGLISIVGGLLLIFLSK</sequence>
<dbReference type="AlphaFoldDB" id="A0A351R9P1"/>
<gene>
    <name evidence="2" type="ORF">DCW48_03715</name>
</gene>
<dbReference type="EMBL" id="DNAA01000090">
    <property type="protein sequence ID" value="HBA08762.1"/>
    <property type="molecule type" value="Genomic_DNA"/>
</dbReference>
<dbReference type="PANTHER" id="PTHR38602">
    <property type="entry name" value="INNER MEMBRANE PROTEIN-RELATED"/>
    <property type="match status" value="1"/>
</dbReference>
<keyword evidence="1" id="KW-0472">Membrane</keyword>
<feature type="transmembrane region" description="Helical" evidence="1">
    <location>
        <begin position="44"/>
        <end position="60"/>
    </location>
</feature>
<comment type="caution">
    <text evidence="2">The sequence shown here is derived from an EMBL/GenBank/DDBJ whole genome shotgun (WGS) entry which is preliminary data.</text>
</comment>
<keyword evidence="1" id="KW-1133">Transmembrane helix</keyword>
<organism evidence="2 3">
    <name type="scientific">Methylotenera mobilis</name>
    <dbReference type="NCBI Taxonomy" id="359408"/>
    <lineage>
        <taxon>Bacteria</taxon>
        <taxon>Pseudomonadati</taxon>
        <taxon>Pseudomonadota</taxon>
        <taxon>Betaproteobacteria</taxon>
        <taxon>Nitrosomonadales</taxon>
        <taxon>Methylophilaceae</taxon>
        <taxon>Methylotenera</taxon>
    </lineage>
</organism>
<accession>A0A351R9P1</accession>
<proteinExistence type="predicted"/>
<dbReference type="Proteomes" id="UP000264313">
    <property type="component" value="Unassembled WGS sequence"/>
</dbReference>
<evidence type="ECO:0000313" key="2">
    <source>
        <dbReference type="EMBL" id="HBA08762.1"/>
    </source>
</evidence>
<evidence type="ECO:0000313" key="3">
    <source>
        <dbReference type="Proteomes" id="UP000264313"/>
    </source>
</evidence>
<dbReference type="InterPro" id="IPR019201">
    <property type="entry name" value="DUF2065"/>
</dbReference>
<reference evidence="2 3" key="1">
    <citation type="journal article" date="2018" name="Nat. Biotechnol.">
        <title>A standardized bacterial taxonomy based on genome phylogeny substantially revises the tree of life.</title>
        <authorList>
            <person name="Parks D.H."/>
            <person name="Chuvochina M."/>
            <person name="Waite D.W."/>
            <person name="Rinke C."/>
            <person name="Skarshewski A."/>
            <person name="Chaumeil P.A."/>
            <person name="Hugenholtz P."/>
        </authorList>
    </citation>
    <scope>NUCLEOTIDE SEQUENCE [LARGE SCALE GENOMIC DNA]</scope>
    <source>
        <strain evidence="2">UBA9958</strain>
    </source>
</reference>